<dbReference type="Proteomes" id="UP000343317">
    <property type="component" value="Unassembled WGS sequence"/>
</dbReference>
<keyword evidence="2" id="KW-1185">Reference proteome</keyword>
<dbReference type="EMBL" id="CABPSM010000001">
    <property type="protein sequence ID" value="VVD68009.1"/>
    <property type="molecule type" value="Genomic_DNA"/>
</dbReference>
<proteinExistence type="predicted"/>
<protein>
    <submittedName>
        <fullName evidence="1">Fe(II)-dependent oxygenase</fullName>
    </submittedName>
</protein>
<dbReference type="Gene3D" id="2.60.120.620">
    <property type="entry name" value="q2cbj1_9rhob like domain"/>
    <property type="match status" value="1"/>
</dbReference>
<organism evidence="1 2">
    <name type="scientific">Pandoraea horticolens</name>
    <dbReference type="NCBI Taxonomy" id="2508298"/>
    <lineage>
        <taxon>Bacteria</taxon>
        <taxon>Pseudomonadati</taxon>
        <taxon>Pseudomonadota</taxon>
        <taxon>Betaproteobacteria</taxon>
        <taxon>Burkholderiales</taxon>
        <taxon>Burkholderiaceae</taxon>
        <taxon>Pandoraea</taxon>
    </lineage>
</organism>
<dbReference type="PANTHER" id="PTHR41536">
    <property type="entry name" value="PKHD-TYPE HYDROXYLASE YBIX"/>
    <property type="match status" value="1"/>
</dbReference>
<evidence type="ECO:0000313" key="2">
    <source>
        <dbReference type="Proteomes" id="UP000343317"/>
    </source>
</evidence>
<reference evidence="1 2" key="1">
    <citation type="submission" date="2019-08" db="EMBL/GenBank/DDBJ databases">
        <authorList>
            <person name="Peeters C."/>
        </authorList>
    </citation>
    <scope>NUCLEOTIDE SEQUENCE [LARGE SCALE GENOMIC DNA]</scope>
    <source>
        <strain evidence="1 2">LMG 31112</strain>
    </source>
</reference>
<name>A0A5E4S1N9_9BURK</name>
<dbReference type="PANTHER" id="PTHR41536:SF1">
    <property type="entry name" value="PKHD-TYPE HYDROXYLASE YBIX"/>
    <property type="match status" value="1"/>
</dbReference>
<dbReference type="GO" id="GO:0006974">
    <property type="term" value="P:DNA damage response"/>
    <property type="evidence" value="ECO:0007669"/>
    <property type="project" value="TreeGrafter"/>
</dbReference>
<dbReference type="InterPro" id="IPR023550">
    <property type="entry name" value="PKHD_hydroxylase"/>
</dbReference>
<sequence>MQIIPIYHRATRALGDVILGALERHPLFVSAALPNRVYAPMFNRYGEGMHFRNHADGAIRSAFSRR</sequence>
<evidence type="ECO:0000313" key="1">
    <source>
        <dbReference type="EMBL" id="VVD68009.1"/>
    </source>
</evidence>
<dbReference type="GO" id="GO:0006879">
    <property type="term" value="P:intracellular iron ion homeostasis"/>
    <property type="evidence" value="ECO:0007669"/>
    <property type="project" value="TreeGrafter"/>
</dbReference>
<dbReference type="AlphaFoldDB" id="A0A5E4S1N9"/>
<gene>
    <name evidence="1" type="ORF">PHO31112_00459</name>
</gene>
<accession>A0A5E4S1N9</accession>
<dbReference type="GO" id="GO:0016706">
    <property type="term" value="F:2-oxoglutarate-dependent dioxygenase activity"/>
    <property type="evidence" value="ECO:0007669"/>
    <property type="project" value="InterPro"/>
</dbReference>